<dbReference type="Gramene" id="ONK70750">
    <property type="protein sequence ID" value="ONK70750"/>
    <property type="gene ID" value="A4U43_C04F1140"/>
</dbReference>
<dbReference type="EMBL" id="CM007384">
    <property type="protein sequence ID" value="ONK70750.1"/>
    <property type="molecule type" value="Genomic_DNA"/>
</dbReference>
<protein>
    <recommendedName>
        <fullName evidence="1">Ubiquitin-like domain-containing protein</fullName>
    </recommendedName>
</protein>
<reference evidence="3" key="1">
    <citation type="journal article" date="2017" name="Nat. Commun.">
        <title>The asparagus genome sheds light on the origin and evolution of a young Y chromosome.</title>
        <authorList>
            <person name="Harkess A."/>
            <person name="Zhou J."/>
            <person name="Xu C."/>
            <person name="Bowers J.E."/>
            <person name="Van der Hulst R."/>
            <person name="Ayyampalayam S."/>
            <person name="Mercati F."/>
            <person name="Riccardi P."/>
            <person name="McKain M.R."/>
            <person name="Kakrana A."/>
            <person name="Tang H."/>
            <person name="Ray J."/>
            <person name="Groenendijk J."/>
            <person name="Arikit S."/>
            <person name="Mathioni S.M."/>
            <person name="Nakano M."/>
            <person name="Shan H."/>
            <person name="Telgmann-Rauber A."/>
            <person name="Kanno A."/>
            <person name="Yue Z."/>
            <person name="Chen H."/>
            <person name="Li W."/>
            <person name="Chen Y."/>
            <person name="Xu X."/>
            <person name="Zhang Y."/>
            <person name="Luo S."/>
            <person name="Chen H."/>
            <person name="Gao J."/>
            <person name="Mao Z."/>
            <person name="Pires J.C."/>
            <person name="Luo M."/>
            <person name="Kudrna D."/>
            <person name="Wing R.A."/>
            <person name="Meyers B.C."/>
            <person name="Yi K."/>
            <person name="Kong H."/>
            <person name="Lavrijsen P."/>
            <person name="Sunseri F."/>
            <person name="Falavigna A."/>
            <person name="Ye Y."/>
            <person name="Leebens-Mack J.H."/>
            <person name="Chen G."/>
        </authorList>
    </citation>
    <scope>NUCLEOTIDE SEQUENCE [LARGE SCALE GENOMIC DNA]</scope>
    <source>
        <strain evidence="3">cv. DH0086</strain>
    </source>
</reference>
<gene>
    <name evidence="2" type="ORF">A4U43_C04F1140</name>
</gene>
<dbReference type="CDD" id="cd17039">
    <property type="entry name" value="Ubl_ubiquitin_like"/>
    <property type="match status" value="1"/>
</dbReference>
<evidence type="ECO:0000313" key="3">
    <source>
        <dbReference type="Proteomes" id="UP000243459"/>
    </source>
</evidence>
<name>A0A5P1F2T5_ASPOF</name>
<feature type="domain" description="Ubiquitin-like" evidence="1">
    <location>
        <begin position="13"/>
        <end position="74"/>
    </location>
</feature>
<dbReference type="Proteomes" id="UP000243459">
    <property type="component" value="Chromosome 4"/>
</dbReference>
<dbReference type="Gene3D" id="3.10.20.90">
    <property type="entry name" value="Phosphatidylinositol 3-kinase Catalytic Subunit, Chain A, domain 1"/>
    <property type="match status" value="1"/>
</dbReference>
<dbReference type="PRINTS" id="PR00348">
    <property type="entry name" value="UBIQUITIN"/>
</dbReference>
<sequence>MKVEEETNPQDEINVYLKVIKTVPLKIKRSETVSQLQTKLAKTEGADPELQKLFLHGDRLQDNKMLAEHSISGGQHPEPVPES</sequence>
<evidence type="ECO:0000259" key="1">
    <source>
        <dbReference type="PROSITE" id="PS50053"/>
    </source>
</evidence>
<dbReference type="InterPro" id="IPR029071">
    <property type="entry name" value="Ubiquitin-like_domsf"/>
</dbReference>
<proteinExistence type="predicted"/>
<dbReference type="InterPro" id="IPR019956">
    <property type="entry name" value="Ubiquitin_dom"/>
</dbReference>
<dbReference type="SMART" id="SM00213">
    <property type="entry name" value="UBQ"/>
    <property type="match status" value="1"/>
</dbReference>
<dbReference type="Pfam" id="PF00240">
    <property type="entry name" value="ubiquitin"/>
    <property type="match status" value="1"/>
</dbReference>
<accession>A0A5P1F2T5</accession>
<dbReference type="AlphaFoldDB" id="A0A5P1F2T5"/>
<dbReference type="PROSITE" id="PS50053">
    <property type="entry name" value="UBIQUITIN_2"/>
    <property type="match status" value="1"/>
</dbReference>
<organism evidence="2 3">
    <name type="scientific">Asparagus officinalis</name>
    <name type="common">Garden asparagus</name>
    <dbReference type="NCBI Taxonomy" id="4686"/>
    <lineage>
        <taxon>Eukaryota</taxon>
        <taxon>Viridiplantae</taxon>
        <taxon>Streptophyta</taxon>
        <taxon>Embryophyta</taxon>
        <taxon>Tracheophyta</taxon>
        <taxon>Spermatophyta</taxon>
        <taxon>Magnoliopsida</taxon>
        <taxon>Liliopsida</taxon>
        <taxon>Asparagales</taxon>
        <taxon>Asparagaceae</taxon>
        <taxon>Asparagoideae</taxon>
        <taxon>Asparagus</taxon>
    </lineage>
</organism>
<keyword evidence="3" id="KW-1185">Reference proteome</keyword>
<dbReference type="InterPro" id="IPR000626">
    <property type="entry name" value="Ubiquitin-like_dom"/>
</dbReference>
<evidence type="ECO:0000313" key="2">
    <source>
        <dbReference type="EMBL" id="ONK70750.1"/>
    </source>
</evidence>
<dbReference type="SUPFAM" id="SSF54236">
    <property type="entry name" value="Ubiquitin-like"/>
    <property type="match status" value="1"/>
</dbReference>